<accession>A0A6N7VET5</accession>
<dbReference type="EMBL" id="VULQ01000006">
    <property type="protein sequence ID" value="MSS77940.1"/>
    <property type="molecule type" value="Genomic_DNA"/>
</dbReference>
<dbReference type="UniPathway" id="UPA00344"/>
<dbReference type="SMART" id="SM00852">
    <property type="entry name" value="MoCF_biosynth"/>
    <property type="match status" value="1"/>
</dbReference>
<evidence type="ECO:0000259" key="2">
    <source>
        <dbReference type="SMART" id="SM00852"/>
    </source>
</evidence>
<organism evidence="3 4">
    <name type="scientific">Anaerococcus porci</name>
    <dbReference type="NCBI Taxonomy" id="2652269"/>
    <lineage>
        <taxon>Bacteria</taxon>
        <taxon>Bacillati</taxon>
        <taxon>Bacillota</taxon>
        <taxon>Tissierellia</taxon>
        <taxon>Tissierellales</taxon>
        <taxon>Peptoniphilaceae</taxon>
        <taxon>Anaerococcus</taxon>
    </lineage>
</organism>
<sequence>MLRKVKVEEAIGKPLFHDLTGIMADGFKGVVFKRGHIVEESDIEKLKNIGKENLFVGELDYGFVHEEDAIKEVADDLIGENICYKDPSEGKITFKANSDGIFVTNRKGLFELNNEGDYTFATIPSYTKVFSGDNLVGGRIVPLFTKREEVENIKRIGQRYRPIFEVKKFHKLRVGIIITGNEIYTARIDDLFEPVIREKLSFYDHEILGIEKCPDDMNYIKNVAKGYLERKADLIVFSGGMSVDPDDITPTIIKDMSDKLIIQGIPVQPGNMLTVGIKDKTYLVGVPGASIHSKFTSFDIFLPRFFAKLDLKKEDFTELGEGGLLAGRKC</sequence>
<keyword evidence="4" id="KW-1185">Reference proteome</keyword>
<dbReference type="InterPro" id="IPR001453">
    <property type="entry name" value="MoaB/Mog_dom"/>
</dbReference>
<dbReference type="Proteomes" id="UP000441925">
    <property type="component" value="Unassembled WGS sequence"/>
</dbReference>
<evidence type="ECO:0000256" key="1">
    <source>
        <dbReference type="RuleBase" id="RU365090"/>
    </source>
</evidence>
<dbReference type="GO" id="GO:0006777">
    <property type="term" value="P:Mo-molybdopterin cofactor biosynthetic process"/>
    <property type="evidence" value="ECO:0007669"/>
    <property type="project" value="UniProtKB-UniRule"/>
</dbReference>
<dbReference type="GO" id="GO:0061599">
    <property type="term" value="F:molybdopterin molybdotransferase activity"/>
    <property type="evidence" value="ECO:0007669"/>
    <property type="project" value="UniProtKB-UniRule"/>
</dbReference>
<keyword evidence="1" id="KW-0479">Metal-binding</keyword>
<dbReference type="SUPFAM" id="SSF53218">
    <property type="entry name" value="Molybdenum cofactor biosynthesis proteins"/>
    <property type="match status" value="1"/>
</dbReference>
<dbReference type="PANTHER" id="PTHR10192">
    <property type="entry name" value="MOLYBDOPTERIN BIOSYNTHESIS PROTEIN"/>
    <property type="match status" value="1"/>
</dbReference>
<keyword evidence="1" id="KW-0808">Transferase</keyword>
<dbReference type="Gene3D" id="3.40.980.10">
    <property type="entry name" value="MoaB/Mog-like domain"/>
    <property type="match status" value="1"/>
</dbReference>
<dbReference type="InterPro" id="IPR038987">
    <property type="entry name" value="MoeA-like"/>
</dbReference>
<dbReference type="PANTHER" id="PTHR10192:SF28">
    <property type="entry name" value="MOLYBDOPTERIN MOLYBDENUMTRANSFERASE"/>
    <property type="match status" value="1"/>
</dbReference>
<evidence type="ECO:0000313" key="4">
    <source>
        <dbReference type="Proteomes" id="UP000441925"/>
    </source>
</evidence>
<comment type="function">
    <text evidence="1">Catalyzes the insertion of molybdate into adenylated molybdopterin with the concomitant release of AMP.</text>
</comment>
<reference evidence="3 4" key="1">
    <citation type="submission" date="2019-08" db="EMBL/GenBank/DDBJ databases">
        <title>In-depth cultivation of the pig gut microbiome towards novel bacterial diversity and tailored functional studies.</title>
        <authorList>
            <person name="Wylensek D."/>
            <person name="Hitch T.C.A."/>
            <person name="Clavel T."/>
        </authorList>
    </citation>
    <scope>NUCLEOTIDE SEQUENCE [LARGE SCALE GENOMIC DNA]</scope>
    <source>
        <strain evidence="3 4">WCA-380-WT-2B</strain>
    </source>
</reference>
<keyword evidence="1" id="KW-0500">Molybdenum</keyword>
<dbReference type="RefSeq" id="WP_154540588.1">
    <property type="nucleotide sequence ID" value="NZ_VULQ01000006.1"/>
</dbReference>
<comment type="similarity">
    <text evidence="1">Belongs to the MoeA family.</text>
</comment>
<comment type="catalytic activity">
    <reaction evidence="1">
        <text>adenylyl-molybdopterin + molybdate = Mo-molybdopterin + AMP + H(+)</text>
        <dbReference type="Rhea" id="RHEA:35047"/>
        <dbReference type="ChEBI" id="CHEBI:15378"/>
        <dbReference type="ChEBI" id="CHEBI:36264"/>
        <dbReference type="ChEBI" id="CHEBI:62727"/>
        <dbReference type="ChEBI" id="CHEBI:71302"/>
        <dbReference type="ChEBI" id="CHEBI:456215"/>
    </reaction>
</comment>
<keyword evidence="1" id="KW-0501">Molybdenum cofactor biosynthesis</keyword>
<gene>
    <name evidence="3" type="ORF">FYJ26_05840</name>
</gene>
<feature type="domain" description="MoaB/Mog" evidence="2">
    <location>
        <begin position="175"/>
        <end position="308"/>
    </location>
</feature>
<comment type="pathway">
    <text evidence="1">Cofactor biosynthesis; molybdopterin biosynthesis.</text>
</comment>
<keyword evidence="1" id="KW-0460">Magnesium</keyword>
<dbReference type="AlphaFoldDB" id="A0A6N7VET5"/>
<dbReference type="GO" id="GO:0005829">
    <property type="term" value="C:cytosol"/>
    <property type="evidence" value="ECO:0007669"/>
    <property type="project" value="TreeGrafter"/>
</dbReference>
<proteinExistence type="inferred from homology"/>
<dbReference type="InterPro" id="IPR036425">
    <property type="entry name" value="MoaB/Mog-like_dom_sf"/>
</dbReference>
<dbReference type="CDD" id="cd03522">
    <property type="entry name" value="MoeA_like"/>
    <property type="match status" value="1"/>
</dbReference>
<comment type="caution">
    <text evidence="3">The sequence shown here is derived from an EMBL/GenBank/DDBJ whole genome shotgun (WGS) entry which is preliminary data.</text>
</comment>
<name>A0A6N7VET5_9FIRM</name>
<dbReference type="EC" id="2.10.1.1" evidence="1"/>
<dbReference type="GO" id="GO:0046872">
    <property type="term" value="F:metal ion binding"/>
    <property type="evidence" value="ECO:0007669"/>
    <property type="project" value="UniProtKB-UniRule"/>
</dbReference>
<comment type="cofactor">
    <cofactor evidence="1">
        <name>Mg(2+)</name>
        <dbReference type="ChEBI" id="CHEBI:18420"/>
    </cofactor>
</comment>
<dbReference type="Pfam" id="PF00994">
    <property type="entry name" value="MoCF_biosynth"/>
    <property type="match status" value="1"/>
</dbReference>
<protein>
    <recommendedName>
        <fullName evidence="1">Molybdopterin molybdenumtransferase</fullName>
        <ecNumber evidence="1">2.10.1.1</ecNumber>
    </recommendedName>
</protein>
<evidence type="ECO:0000313" key="3">
    <source>
        <dbReference type="EMBL" id="MSS77940.1"/>
    </source>
</evidence>